<accession>A0A921EN43</accession>
<feature type="binding site" evidence="7">
    <location>
        <position position="35"/>
    </location>
    <ligand>
        <name>Zn(2+)</name>
        <dbReference type="ChEBI" id="CHEBI:29105"/>
    </ligand>
</feature>
<comment type="function">
    <text evidence="5">Catalyzes the reversible hydration of carbon dioxide to form bicarbonate.</text>
</comment>
<evidence type="ECO:0000256" key="2">
    <source>
        <dbReference type="ARBA" id="ARBA00012925"/>
    </source>
</evidence>
<dbReference type="InterPro" id="IPR001765">
    <property type="entry name" value="Carbonic_anhydrase"/>
</dbReference>
<name>A0A921EN43_9ACTN</name>
<organism evidence="8 9">
    <name type="scientific">Tessaracoccus flavescens</name>
    <dbReference type="NCBI Taxonomy" id="399497"/>
    <lineage>
        <taxon>Bacteria</taxon>
        <taxon>Bacillati</taxon>
        <taxon>Actinomycetota</taxon>
        <taxon>Actinomycetes</taxon>
        <taxon>Propionibacteriales</taxon>
        <taxon>Propionibacteriaceae</taxon>
        <taxon>Tessaracoccus</taxon>
    </lineage>
</organism>
<dbReference type="SMART" id="SM00947">
    <property type="entry name" value="Pro_CA"/>
    <property type="match status" value="1"/>
</dbReference>
<keyword evidence="4 7" id="KW-0862">Zinc</keyword>
<dbReference type="InterPro" id="IPR036874">
    <property type="entry name" value="Carbonic_anhydrase_sf"/>
</dbReference>
<dbReference type="SUPFAM" id="SSF53056">
    <property type="entry name" value="beta-carbonic anhydrase, cab"/>
    <property type="match status" value="1"/>
</dbReference>
<dbReference type="Gene3D" id="3.40.1050.10">
    <property type="entry name" value="Carbonic anhydrase"/>
    <property type="match status" value="1"/>
</dbReference>
<dbReference type="CDD" id="cd03379">
    <property type="entry name" value="beta_CA_cladeD"/>
    <property type="match status" value="1"/>
</dbReference>
<evidence type="ECO:0000313" key="8">
    <source>
        <dbReference type="EMBL" id="HJE50650.1"/>
    </source>
</evidence>
<evidence type="ECO:0000256" key="4">
    <source>
        <dbReference type="ARBA" id="ARBA00022833"/>
    </source>
</evidence>
<protein>
    <recommendedName>
        <fullName evidence="2">carbonic anhydrase</fullName>
        <ecNumber evidence="2">4.2.1.1</ecNumber>
    </recommendedName>
</protein>
<evidence type="ECO:0000256" key="7">
    <source>
        <dbReference type="PIRSR" id="PIRSR601765-1"/>
    </source>
</evidence>
<gene>
    <name evidence="8" type="ORF">K8V15_01495</name>
</gene>
<dbReference type="AlphaFoldDB" id="A0A921EN43"/>
<reference evidence="8" key="2">
    <citation type="submission" date="2021-09" db="EMBL/GenBank/DDBJ databases">
        <authorList>
            <person name="Gilroy R."/>
        </authorList>
    </citation>
    <scope>NUCLEOTIDE SEQUENCE</scope>
    <source>
        <strain evidence="8">ChiGjej3B3-7470</strain>
    </source>
</reference>
<comment type="catalytic activity">
    <reaction evidence="6">
        <text>hydrogencarbonate + H(+) = CO2 + H2O</text>
        <dbReference type="Rhea" id="RHEA:10748"/>
        <dbReference type="ChEBI" id="CHEBI:15377"/>
        <dbReference type="ChEBI" id="CHEBI:15378"/>
        <dbReference type="ChEBI" id="CHEBI:16526"/>
        <dbReference type="ChEBI" id="CHEBI:17544"/>
        <dbReference type="EC" id="4.2.1.1"/>
    </reaction>
</comment>
<dbReference type="GO" id="GO:0004089">
    <property type="term" value="F:carbonate dehydratase activity"/>
    <property type="evidence" value="ECO:0007669"/>
    <property type="project" value="UniProtKB-EC"/>
</dbReference>
<dbReference type="Pfam" id="PF00484">
    <property type="entry name" value="Pro_CA"/>
    <property type="match status" value="1"/>
</dbReference>
<feature type="binding site" evidence="7">
    <location>
        <position position="37"/>
    </location>
    <ligand>
        <name>Zn(2+)</name>
        <dbReference type="ChEBI" id="CHEBI:29105"/>
    </ligand>
</feature>
<keyword evidence="3 7" id="KW-0479">Metal-binding</keyword>
<reference evidence="8" key="1">
    <citation type="journal article" date="2021" name="PeerJ">
        <title>Extensive microbial diversity within the chicken gut microbiome revealed by metagenomics and culture.</title>
        <authorList>
            <person name="Gilroy R."/>
            <person name="Ravi A."/>
            <person name="Getino M."/>
            <person name="Pursley I."/>
            <person name="Horton D.L."/>
            <person name="Alikhan N.F."/>
            <person name="Baker D."/>
            <person name="Gharbi K."/>
            <person name="Hall N."/>
            <person name="Watson M."/>
            <person name="Adriaenssens E.M."/>
            <person name="Foster-Nyarko E."/>
            <person name="Jarju S."/>
            <person name="Secka A."/>
            <person name="Antonio M."/>
            <person name="Oren A."/>
            <person name="Chaudhuri R.R."/>
            <person name="La Ragione R."/>
            <person name="Hildebrand F."/>
            <person name="Pallen M.J."/>
        </authorList>
    </citation>
    <scope>NUCLEOTIDE SEQUENCE</scope>
    <source>
        <strain evidence="8">ChiGjej3B3-7470</strain>
    </source>
</reference>
<feature type="binding site" evidence="7">
    <location>
        <position position="91"/>
    </location>
    <ligand>
        <name>Zn(2+)</name>
        <dbReference type="ChEBI" id="CHEBI:29105"/>
    </ligand>
</feature>
<dbReference type="EMBL" id="DYZF01000036">
    <property type="protein sequence ID" value="HJE50650.1"/>
    <property type="molecule type" value="Genomic_DNA"/>
</dbReference>
<evidence type="ECO:0000256" key="1">
    <source>
        <dbReference type="ARBA" id="ARBA00006217"/>
    </source>
</evidence>
<dbReference type="EC" id="4.2.1.1" evidence="2"/>
<feature type="binding site" evidence="7">
    <location>
        <position position="88"/>
    </location>
    <ligand>
        <name>Zn(2+)</name>
        <dbReference type="ChEBI" id="CHEBI:29105"/>
    </ligand>
</feature>
<evidence type="ECO:0000256" key="5">
    <source>
        <dbReference type="ARBA" id="ARBA00024993"/>
    </source>
</evidence>
<dbReference type="GO" id="GO:0008270">
    <property type="term" value="F:zinc ion binding"/>
    <property type="evidence" value="ECO:0007669"/>
    <property type="project" value="InterPro"/>
</dbReference>
<proteinExistence type="inferred from homology"/>
<comment type="similarity">
    <text evidence="1">Belongs to the beta-class carbonic anhydrase family.</text>
</comment>
<dbReference type="PANTHER" id="PTHR43175:SF3">
    <property type="entry name" value="CARBON DISULFIDE HYDROLASE"/>
    <property type="match status" value="1"/>
</dbReference>
<evidence type="ECO:0000313" key="9">
    <source>
        <dbReference type="Proteomes" id="UP000712713"/>
    </source>
</evidence>
<dbReference type="PANTHER" id="PTHR43175">
    <property type="entry name" value="CARBONIC ANHYDRASE"/>
    <property type="match status" value="1"/>
</dbReference>
<evidence type="ECO:0000256" key="3">
    <source>
        <dbReference type="ARBA" id="ARBA00022723"/>
    </source>
</evidence>
<evidence type="ECO:0000256" key="6">
    <source>
        <dbReference type="ARBA" id="ARBA00048348"/>
    </source>
</evidence>
<comment type="caution">
    <text evidence="8">The sequence shown here is derived from an EMBL/GenBank/DDBJ whole genome shotgun (WGS) entry which is preliminary data.</text>
</comment>
<comment type="cofactor">
    <cofactor evidence="7">
        <name>Zn(2+)</name>
        <dbReference type="ChEBI" id="CHEBI:29105"/>
    </cofactor>
    <text evidence="7">Binds 1 zinc ion per subunit.</text>
</comment>
<dbReference type="Proteomes" id="UP000712713">
    <property type="component" value="Unassembled WGS sequence"/>
</dbReference>
<sequence length="163" mass="17583">MSFDDLLKANAEYAETFEDGYFDGIARAGVCVVTCMDSRIEPLGMLGLKLGDAKILRSPGGKVSSSVLTGCALSVQLLQVNRIMIIPHTRCAMASRTDDQLRHIIAEKTGVDSSWINFGSNPDQLGQLRRDVDAVASHPLVKGQAEVGGFIYDVDTGLLNQIL</sequence>